<dbReference type="Proteomes" id="UP001524547">
    <property type="component" value="Unassembled WGS sequence"/>
</dbReference>
<dbReference type="NCBIfam" id="NF043052">
    <property type="entry name" value="DodecBact"/>
    <property type="match status" value="1"/>
</dbReference>
<sequence length="76" mass="8559">MPDHVYRVVELVGSSETSIEDAINTAIDKAAKTLRHLRWFTVEETRGHLENNKVSHYQVTLKVGFTVEDEGAHLAP</sequence>
<name>A0ABT1VXT9_9PROT</name>
<dbReference type="PANTHER" id="PTHR39324:SF1">
    <property type="entry name" value="CALCIUM DODECIN"/>
    <property type="match status" value="1"/>
</dbReference>
<comment type="caution">
    <text evidence="1">The sequence shown here is derived from an EMBL/GenBank/DDBJ whole genome shotgun (WGS) entry which is preliminary data.</text>
</comment>
<dbReference type="InterPro" id="IPR009923">
    <property type="entry name" value="Dodecin"/>
</dbReference>
<organism evidence="1 2">
    <name type="scientific">Rhizosaccharibacter radicis</name>
    <dbReference type="NCBI Taxonomy" id="2782605"/>
    <lineage>
        <taxon>Bacteria</taxon>
        <taxon>Pseudomonadati</taxon>
        <taxon>Pseudomonadota</taxon>
        <taxon>Alphaproteobacteria</taxon>
        <taxon>Acetobacterales</taxon>
        <taxon>Acetobacteraceae</taxon>
        <taxon>Rhizosaccharibacter</taxon>
    </lineage>
</organism>
<dbReference type="EMBL" id="JAMZEJ010000005">
    <property type="protein sequence ID" value="MCQ8241010.1"/>
    <property type="molecule type" value="Genomic_DNA"/>
</dbReference>
<dbReference type="RefSeq" id="WP_422919757.1">
    <property type="nucleotide sequence ID" value="NZ_JAMZEJ010000005.1"/>
</dbReference>
<evidence type="ECO:0000313" key="1">
    <source>
        <dbReference type="EMBL" id="MCQ8241010.1"/>
    </source>
</evidence>
<dbReference type="SUPFAM" id="SSF89807">
    <property type="entry name" value="Dodecin-like"/>
    <property type="match status" value="1"/>
</dbReference>
<protein>
    <submittedName>
        <fullName evidence="1">Dodecin family protein</fullName>
    </submittedName>
</protein>
<proteinExistence type="predicted"/>
<dbReference type="Pfam" id="PF07311">
    <property type="entry name" value="Dodecin"/>
    <property type="match status" value="1"/>
</dbReference>
<dbReference type="InterPro" id="IPR050049">
    <property type="entry name" value="Dodecin_bact"/>
</dbReference>
<dbReference type="InterPro" id="IPR036694">
    <property type="entry name" value="Dodecin-like_sf"/>
</dbReference>
<accession>A0ABT1VXT9</accession>
<reference evidence="1 2" key="1">
    <citation type="submission" date="2022-06" db="EMBL/GenBank/DDBJ databases">
        <title>Rhizosaccharibacter gen. nov. sp. nov. KSS12, endophytic bacteria isolated from sugarcane.</title>
        <authorList>
            <person name="Pitiwittayakul N."/>
        </authorList>
    </citation>
    <scope>NUCLEOTIDE SEQUENCE [LARGE SCALE GENOMIC DNA]</scope>
    <source>
        <strain evidence="1 2">KSS12</strain>
    </source>
</reference>
<dbReference type="PANTHER" id="PTHR39324">
    <property type="entry name" value="CALCIUM DODECIN"/>
    <property type="match status" value="1"/>
</dbReference>
<gene>
    <name evidence="1" type="ORF">NFI88_09190</name>
</gene>
<keyword evidence="2" id="KW-1185">Reference proteome</keyword>
<evidence type="ECO:0000313" key="2">
    <source>
        <dbReference type="Proteomes" id="UP001524547"/>
    </source>
</evidence>
<dbReference type="Gene3D" id="3.30.1660.10">
    <property type="entry name" value="Flavin-binding protein dodecin"/>
    <property type="match status" value="1"/>
</dbReference>
<dbReference type="InterPro" id="IPR025543">
    <property type="entry name" value="Dodecin-like"/>
</dbReference>